<keyword evidence="3" id="KW-1185">Reference proteome</keyword>
<accession>A0ABR7V0D4</accession>
<dbReference type="Pfam" id="PF16153">
    <property type="entry name" value="DUF4861"/>
    <property type="match status" value="1"/>
</dbReference>
<organism evidence="2 3">
    <name type="scientific">Maribacter aquimaris</name>
    <dbReference type="NCBI Taxonomy" id="2737171"/>
    <lineage>
        <taxon>Bacteria</taxon>
        <taxon>Pseudomonadati</taxon>
        <taxon>Bacteroidota</taxon>
        <taxon>Flavobacteriia</taxon>
        <taxon>Flavobacteriales</taxon>
        <taxon>Flavobacteriaceae</taxon>
        <taxon>Maribacter</taxon>
    </lineage>
</organism>
<comment type="caution">
    <text evidence="2">The sequence shown here is derived from an EMBL/GenBank/DDBJ whole genome shotgun (WGS) entry which is preliminary data.</text>
</comment>
<keyword evidence="1" id="KW-0732">Signal</keyword>
<evidence type="ECO:0000256" key="1">
    <source>
        <dbReference type="SAM" id="SignalP"/>
    </source>
</evidence>
<dbReference type="EMBL" id="JABTCF010000004">
    <property type="protein sequence ID" value="MBD0777775.1"/>
    <property type="molecule type" value="Genomic_DNA"/>
</dbReference>
<proteinExistence type="predicted"/>
<feature type="chain" id="PRO_5045792999" evidence="1">
    <location>
        <begin position="19"/>
        <end position="289"/>
    </location>
</feature>
<sequence>MRLIIVIIAICINFNICAQNNTDVSLFFKKDSTKLLNEVNSNEGDLFNELGHHGPAIENEWLGFRIYFNKLAAIDIYSKTNKGLELGKAKWYPNAEQQKNGWGADYYKAGNTVGLGGVRLWDGEKVVPLNPVSKRSARVVKEGTTSYMEMFSEGVPYKNTKVDVLVRVTVFSGVRKAKVEAFALTSEPVQFVTGINHHPNQKVKKEFNYFITWGLHPEDVALEKIEIGAAIMFNPNNFIKKIEKEDEYLLISKPTKRIESWITSANGKEGDVNNFERFVKYVEKESKFN</sequence>
<dbReference type="RefSeq" id="WP_188243291.1">
    <property type="nucleotide sequence ID" value="NZ_JABTCF010000004.1"/>
</dbReference>
<name>A0ABR7V0D4_9FLAO</name>
<dbReference type="Proteomes" id="UP001166021">
    <property type="component" value="Unassembled WGS sequence"/>
</dbReference>
<dbReference type="InterPro" id="IPR032342">
    <property type="entry name" value="DUF4861"/>
</dbReference>
<evidence type="ECO:0000313" key="2">
    <source>
        <dbReference type="EMBL" id="MBD0777775.1"/>
    </source>
</evidence>
<gene>
    <name evidence="2" type="ORF">HPE56_08220</name>
</gene>
<evidence type="ECO:0000313" key="3">
    <source>
        <dbReference type="Proteomes" id="UP001166021"/>
    </source>
</evidence>
<protein>
    <submittedName>
        <fullName evidence="2">DUF4861 family protein</fullName>
    </submittedName>
</protein>
<feature type="signal peptide" evidence="1">
    <location>
        <begin position="1"/>
        <end position="18"/>
    </location>
</feature>
<reference evidence="2" key="1">
    <citation type="submission" date="2020-05" db="EMBL/GenBank/DDBJ databases">
        <title>The draft genome sequence of Maribacter sp. ANRC-HE7.</title>
        <authorList>
            <person name="Mu L."/>
        </authorList>
    </citation>
    <scope>NUCLEOTIDE SEQUENCE</scope>
    <source>
        <strain evidence="2">ANRC-HE7</strain>
    </source>
</reference>